<accession>A0AA90TX13</accession>
<dbReference type="SUPFAM" id="SSF53067">
    <property type="entry name" value="Actin-like ATPase domain"/>
    <property type="match status" value="2"/>
</dbReference>
<gene>
    <name evidence="2" type="ORF">RCG21_32160</name>
</gene>
<name>A0AA90TX13_9BACI</name>
<reference evidence="2" key="1">
    <citation type="submission" date="2023-08" db="EMBL/GenBank/DDBJ databases">
        <title>Nitrogen cycling bacteria in agricultural field soils.</title>
        <authorList>
            <person name="Jang J."/>
        </authorList>
    </citation>
    <scope>NUCLEOTIDE SEQUENCE</scope>
    <source>
        <strain evidence="2">PS3-36</strain>
    </source>
</reference>
<dbReference type="Proteomes" id="UP001178888">
    <property type="component" value="Unassembled WGS sequence"/>
</dbReference>
<keyword evidence="3" id="KW-1185">Reference proteome</keyword>
<proteinExistence type="predicted"/>
<organism evidence="2 3">
    <name type="scientific">Bacillus salipaludis</name>
    <dbReference type="NCBI Taxonomy" id="2547811"/>
    <lineage>
        <taxon>Bacteria</taxon>
        <taxon>Bacillati</taxon>
        <taxon>Bacillota</taxon>
        <taxon>Bacilli</taxon>
        <taxon>Bacillales</taxon>
        <taxon>Bacillaceae</taxon>
        <taxon>Bacillus</taxon>
    </lineage>
</organism>
<dbReference type="AlphaFoldDB" id="A0AA90TX13"/>
<dbReference type="Pfam" id="PF17989">
    <property type="entry name" value="ALP_N"/>
    <property type="match status" value="1"/>
</dbReference>
<feature type="domain" description="Actin-like protein N-terminal" evidence="1">
    <location>
        <begin position="11"/>
        <end position="148"/>
    </location>
</feature>
<evidence type="ECO:0000259" key="1">
    <source>
        <dbReference type="Pfam" id="PF17989"/>
    </source>
</evidence>
<dbReference type="InterPro" id="IPR043129">
    <property type="entry name" value="ATPase_NBD"/>
</dbReference>
<comment type="caution">
    <text evidence="2">The sequence shown here is derived from an EMBL/GenBank/DDBJ whole genome shotgun (WGS) entry which is preliminary data.</text>
</comment>
<protein>
    <submittedName>
        <fullName evidence="2">ParM/StbA family protein</fullName>
    </submittedName>
</protein>
<dbReference type="CDD" id="cd10227">
    <property type="entry name" value="ASKHA_NBD_ParM-like"/>
    <property type="match status" value="1"/>
</dbReference>
<evidence type="ECO:0000313" key="3">
    <source>
        <dbReference type="Proteomes" id="UP001178888"/>
    </source>
</evidence>
<sequence>MAEKAGVFSCDNGGHSTCIVTAKSFSQFPSVKGEFRERTLVNPSGTHDYIVEFKGRRYMAGTLAQTESRFPMQMHSRSKQHLFFDLSTMISLHQFGYDKNYLITSVPISMHHEEEKEGIRKRLVGEWSIIVNGIERTFTIEDVKVAPETVSAFWIHEPEGKTRFLDIGSRTVGYGTTLKEGSVMKYIDSESGTFMGKGLEATETTNYEEFADFIAGKLLAQWDENDKVYLLGGGAKNKLIVNQLKKYFKKTEVMENAQLANAKGMYLLGRNVYGRA</sequence>
<dbReference type="Gene3D" id="3.30.420.40">
    <property type="match status" value="1"/>
</dbReference>
<dbReference type="RefSeq" id="WP_308914486.1">
    <property type="nucleotide sequence ID" value="NZ_JAVGVR010000002.1"/>
</dbReference>
<dbReference type="EMBL" id="JAVGVR010000002">
    <property type="protein sequence ID" value="MDQ6600854.1"/>
    <property type="molecule type" value="Genomic_DNA"/>
</dbReference>
<evidence type="ECO:0000313" key="2">
    <source>
        <dbReference type="EMBL" id="MDQ6600854.1"/>
    </source>
</evidence>
<dbReference type="InterPro" id="IPR040607">
    <property type="entry name" value="ALP_N"/>
</dbReference>